<dbReference type="SUPFAM" id="SSF52540">
    <property type="entry name" value="P-loop containing nucleoside triphosphate hydrolases"/>
    <property type="match status" value="1"/>
</dbReference>
<keyword evidence="2" id="KW-0067">ATP-binding</keyword>
<dbReference type="Gene3D" id="3.40.50.300">
    <property type="entry name" value="P-loop containing nucleotide triphosphate hydrolases"/>
    <property type="match status" value="2"/>
</dbReference>
<name>A0A9W6PDC4_9ACTN</name>
<dbReference type="EMBL" id="BSRX01000005">
    <property type="protein sequence ID" value="GLW53031.1"/>
    <property type="molecule type" value="Genomic_DNA"/>
</dbReference>
<protein>
    <submittedName>
        <fullName evidence="2">ATP-binding protein</fullName>
    </submittedName>
</protein>
<organism evidence="2 3">
    <name type="scientific">Kitasatospora phosalacinea</name>
    <dbReference type="NCBI Taxonomy" id="2065"/>
    <lineage>
        <taxon>Bacteria</taxon>
        <taxon>Bacillati</taxon>
        <taxon>Actinomycetota</taxon>
        <taxon>Actinomycetes</taxon>
        <taxon>Kitasatosporales</taxon>
        <taxon>Streptomycetaceae</taxon>
        <taxon>Kitasatospora</taxon>
    </lineage>
</organism>
<accession>A0A9W6PDC4</accession>
<gene>
    <name evidence="2" type="ORF">Kpho01_10420</name>
</gene>
<evidence type="ECO:0000313" key="3">
    <source>
        <dbReference type="Proteomes" id="UP001165143"/>
    </source>
</evidence>
<dbReference type="InterPro" id="IPR027417">
    <property type="entry name" value="P-loop_NTPase"/>
</dbReference>
<evidence type="ECO:0000313" key="2">
    <source>
        <dbReference type="EMBL" id="GLW53031.1"/>
    </source>
</evidence>
<sequence>MFRRRSTDLPVFDLADVLGRPAPVAAKPAKQKAPKQRREPVAPRRGYARPFAGRAPRMPEVPVFRGSTGQVQGLYPWLYGASMPPAGAYIGVDCLAGGAFSCHPISWLHQGLITNPNLLVTGVPGTGKSATVKTLVTRLAAYGVRSFILGDIKNEYAPIARAFGVEPVELGPGLRNRLNPLDAGPLGSNLPSDPEELRERLDEVHRRRITLLSSLLVMRLGRNLTPTEEAALSLAIQHASGQAAGASHLQDPTIPQVWALLRDPLPEMAEDLRVRGADVAELREMIRPAADALGNMVRGSLSGLFDGPTTVRPDFDAPIQTVDLSRIDGRGDETVAMTLACVSSWGQAAIDEPGGPVRLVVRDELWRAMRVPAMIRKLDSDLRLSRAQGTIQVLSTHRLADFEAVGAQGSEEVSIARNLIASCDVRICLRQDTAPLAMTRDAIGLTDTECAHIASWSGEQIGRAVWKIGRTSSHVVQTVLSPIERQLYYTNEKMAVKPREFTKTDVPSFPVARPEVRQ</sequence>
<keyword evidence="2" id="KW-0547">Nucleotide-binding</keyword>
<dbReference type="Proteomes" id="UP001165143">
    <property type="component" value="Unassembled WGS sequence"/>
</dbReference>
<dbReference type="GO" id="GO:0005524">
    <property type="term" value="F:ATP binding"/>
    <property type="evidence" value="ECO:0007669"/>
    <property type="project" value="UniProtKB-KW"/>
</dbReference>
<evidence type="ECO:0000256" key="1">
    <source>
        <dbReference type="SAM" id="MobiDB-lite"/>
    </source>
</evidence>
<proteinExistence type="predicted"/>
<feature type="region of interest" description="Disordered" evidence="1">
    <location>
        <begin position="23"/>
        <end position="45"/>
    </location>
</feature>
<comment type="caution">
    <text evidence="2">The sequence shown here is derived from an EMBL/GenBank/DDBJ whole genome shotgun (WGS) entry which is preliminary data.</text>
</comment>
<dbReference type="RefSeq" id="WP_199811180.1">
    <property type="nucleotide sequence ID" value="NZ_BSRX01000005.1"/>
</dbReference>
<reference evidence="2" key="1">
    <citation type="submission" date="2023-02" db="EMBL/GenBank/DDBJ databases">
        <title>Kitasatospora phosalacinea NBRC 14362.</title>
        <authorList>
            <person name="Ichikawa N."/>
            <person name="Sato H."/>
            <person name="Tonouchi N."/>
        </authorList>
    </citation>
    <scope>NUCLEOTIDE SEQUENCE</scope>
    <source>
        <strain evidence="2">NBRC 14362</strain>
    </source>
</reference>
<dbReference type="AlphaFoldDB" id="A0A9W6PDC4"/>